<proteinExistence type="inferred from homology"/>
<sequence length="115" mass="12867">MHEASLVMAMGEEIARLAKEQGAKKVLRVVVSFGQWSGIEKEAFCFAFEAFKKDSPLFKEADLEIELIPAVYFCPLCQQEFSPEEAPLCPRCKLPGLPSKGGELEIKKVEFLVED</sequence>
<keyword evidence="2 5" id="KW-0533">Nickel</keyword>
<dbReference type="InterPro" id="IPR000688">
    <property type="entry name" value="HypA/HybF"/>
</dbReference>
<protein>
    <recommendedName>
        <fullName evidence="5">Hydrogenase maturation factor HypA</fullName>
    </recommendedName>
</protein>
<evidence type="ECO:0000256" key="2">
    <source>
        <dbReference type="ARBA" id="ARBA00022596"/>
    </source>
</evidence>
<accession>A0A7V5P1D3</accession>
<dbReference type="PANTHER" id="PTHR34535">
    <property type="entry name" value="HYDROGENASE MATURATION FACTOR HYPA"/>
    <property type="match status" value="1"/>
</dbReference>
<dbReference type="PROSITE" id="PS01249">
    <property type="entry name" value="HYPA"/>
    <property type="match status" value="1"/>
</dbReference>
<dbReference type="PIRSF" id="PIRSF004761">
    <property type="entry name" value="Hydrgn_mat_HypA"/>
    <property type="match status" value="1"/>
</dbReference>
<feature type="binding site" evidence="5">
    <location>
        <position position="89"/>
    </location>
    <ligand>
        <name>Zn(2+)</name>
        <dbReference type="ChEBI" id="CHEBI:29105"/>
    </ligand>
</feature>
<evidence type="ECO:0000313" key="6">
    <source>
        <dbReference type="EMBL" id="HHI97819.1"/>
    </source>
</evidence>
<evidence type="ECO:0000256" key="4">
    <source>
        <dbReference type="ARBA" id="ARBA00022833"/>
    </source>
</evidence>
<name>A0A7V5P1D3_9BACT</name>
<dbReference type="Pfam" id="PF01155">
    <property type="entry name" value="HypA"/>
    <property type="match status" value="1"/>
</dbReference>
<dbReference type="Proteomes" id="UP000886101">
    <property type="component" value="Unassembled WGS sequence"/>
</dbReference>
<keyword evidence="4 5" id="KW-0862">Zinc</keyword>
<evidence type="ECO:0000256" key="3">
    <source>
        <dbReference type="ARBA" id="ARBA00022723"/>
    </source>
</evidence>
<dbReference type="GO" id="GO:0016151">
    <property type="term" value="F:nickel cation binding"/>
    <property type="evidence" value="ECO:0007669"/>
    <property type="project" value="UniProtKB-UniRule"/>
</dbReference>
<feature type="binding site" evidence="5">
    <location>
        <position position="2"/>
    </location>
    <ligand>
        <name>Ni(2+)</name>
        <dbReference type="ChEBI" id="CHEBI:49786"/>
    </ligand>
</feature>
<feature type="binding site" evidence="5">
    <location>
        <position position="74"/>
    </location>
    <ligand>
        <name>Zn(2+)</name>
        <dbReference type="ChEBI" id="CHEBI:29105"/>
    </ligand>
</feature>
<dbReference type="GO" id="GO:0008270">
    <property type="term" value="F:zinc ion binding"/>
    <property type="evidence" value="ECO:0007669"/>
    <property type="project" value="UniProtKB-UniRule"/>
</dbReference>
<comment type="similarity">
    <text evidence="1 5">Belongs to the HypA/HybF family.</text>
</comment>
<evidence type="ECO:0000256" key="5">
    <source>
        <dbReference type="HAMAP-Rule" id="MF_00213"/>
    </source>
</evidence>
<comment type="caution">
    <text evidence="6">The sequence shown here is derived from an EMBL/GenBank/DDBJ whole genome shotgun (WGS) entry which is preliminary data.</text>
</comment>
<dbReference type="Gene3D" id="3.30.2320.80">
    <property type="match status" value="1"/>
</dbReference>
<comment type="function">
    <text evidence="5">Involved in the maturation of [NiFe] hydrogenases. Required for nickel insertion into the metal center of the hydrogenase.</text>
</comment>
<evidence type="ECO:0000256" key="1">
    <source>
        <dbReference type="ARBA" id="ARBA00010748"/>
    </source>
</evidence>
<dbReference type="GO" id="GO:0051604">
    <property type="term" value="P:protein maturation"/>
    <property type="evidence" value="ECO:0007669"/>
    <property type="project" value="InterPro"/>
</dbReference>
<dbReference type="HAMAP" id="MF_00213">
    <property type="entry name" value="HypA_HybF"/>
    <property type="match status" value="1"/>
</dbReference>
<gene>
    <name evidence="5" type="primary">hypA</name>
    <name evidence="6" type="ORF">ENJ96_08190</name>
</gene>
<keyword evidence="3 5" id="KW-0479">Metal-binding</keyword>
<reference evidence="6" key="1">
    <citation type="journal article" date="2020" name="mSystems">
        <title>Genome- and Community-Level Interaction Insights into Carbon Utilization and Element Cycling Functions of Hydrothermarchaeota in Hydrothermal Sediment.</title>
        <authorList>
            <person name="Zhou Z."/>
            <person name="Liu Y."/>
            <person name="Xu W."/>
            <person name="Pan J."/>
            <person name="Luo Z.H."/>
            <person name="Li M."/>
        </authorList>
    </citation>
    <scope>NUCLEOTIDE SEQUENCE [LARGE SCALE GENOMIC DNA]</scope>
    <source>
        <strain evidence="6">HyVt-533</strain>
    </source>
</reference>
<dbReference type="PANTHER" id="PTHR34535:SF3">
    <property type="entry name" value="HYDROGENASE MATURATION FACTOR HYPA"/>
    <property type="match status" value="1"/>
</dbReference>
<feature type="binding site" evidence="5">
    <location>
        <position position="92"/>
    </location>
    <ligand>
        <name>Zn(2+)</name>
        <dbReference type="ChEBI" id="CHEBI:29105"/>
    </ligand>
</feature>
<dbReference type="AlphaFoldDB" id="A0A7V5P1D3"/>
<dbReference type="EMBL" id="DROK01000243">
    <property type="protein sequence ID" value="HHI97819.1"/>
    <property type="molecule type" value="Genomic_DNA"/>
</dbReference>
<organism evidence="6">
    <name type="scientific">Thermodesulfatator atlanticus</name>
    <dbReference type="NCBI Taxonomy" id="501497"/>
    <lineage>
        <taxon>Bacteria</taxon>
        <taxon>Pseudomonadati</taxon>
        <taxon>Thermodesulfobacteriota</taxon>
        <taxon>Thermodesulfobacteria</taxon>
        <taxon>Thermodesulfobacteriales</taxon>
        <taxon>Thermodesulfatatoraceae</taxon>
        <taxon>Thermodesulfatator</taxon>
    </lineage>
</organism>
<dbReference type="InterPro" id="IPR020538">
    <property type="entry name" value="Hydgase_Ni_incorp_HypA/HybF_CS"/>
</dbReference>
<feature type="binding site" evidence="5">
    <location>
        <position position="77"/>
    </location>
    <ligand>
        <name>Zn(2+)</name>
        <dbReference type="ChEBI" id="CHEBI:29105"/>
    </ligand>
</feature>